<organism evidence="2 3">
    <name type="scientific">Bradyrhizobium cajani</name>
    <dbReference type="NCBI Taxonomy" id="1928661"/>
    <lineage>
        <taxon>Bacteria</taxon>
        <taxon>Pseudomonadati</taxon>
        <taxon>Pseudomonadota</taxon>
        <taxon>Alphaproteobacteria</taxon>
        <taxon>Hyphomicrobiales</taxon>
        <taxon>Nitrobacteraceae</taxon>
        <taxon>Bradyrhizobium</taxon>
    </lineage>
</organism>
<name>A0A844T4C2_9BRAD</name>
<accession>A0A844T4C2</accession>
<feature type="transmembrane region" description="Helical" evidence="1">
    <location>
        <begin position="76"/>
        <end position="102"/>
    </location>
</feature>
<keyword evidence="1" id="KW-1133">Transmembrane helix</keyword>
<keyword evidence="1" id="KW-0472">Membrane</keyword>
<dbReference type="PANTHER" id="PTHR40106">
    <property type="entry name" value="INNER MEMBRANE PROTEIN RCLC"/>
    <property type="match status" value="1"/>
</dbReference>
<evidence type="ECO:0000313" key="3">
    <source>
        <dbReference type="Proteomes" id="UP000449969"/>
    </source>
</evidence>
<keyword evidence="1" id="KW-0812">Transmembrane</keyword>
<sequence>MSRIITQPPEPFLLPGTGVRWHDHAERLLTYAEPVSRVGLYVSLAIIYAWFGGMKFTDYEAQGLVPLVQNSPLLSWFYALFSVRGFATFLGFLELSIGLLIALRLASPVFSVAGGFLSAGLFVTTLSFMFSTPGVVVPELGVPAITVAPGQFLLKDVGLFAASFWVFVDSLKTVVRK</sequence>
<evidence type="ECO:0000256" key="1">
    <source>
        <dbReference type="SAM" id="Phobius"/>
    </source>
</evidence>
<proteinExistence type="predicted"/>
<dbReference type="AlphaFoldDB" id="A0A844T4C2"/>
<evidence type="ECO:0000313" key="2">
    <source>
        <dbReference type="EMBL" id="MVT73978.1"/>
    </source>
</evidence>
<comment type="caution">
    <text evidence="2">The sequence shown here is derived from an EMBL/GenBank/DDBJ whole genome shotgun (WGS) entry which is preliminary data.</text>
</comment>
<dbReference type="RefSeq" id="WP_157329883.1">
    <property type="nucleotide sequence ID" value="NZ_JANADL010000012.1"/>
</dbReference>
<keyword evidence="3" id="KW-1185">Reference proteome</keyword>
<dbReference type="Pfam" id="PF04224">
    <property type="entry name" value="DUF417"/>
    <property type="match status" value="1"/>
</dbReference>
<dbReference type="GO" id="GO:0005886">
    <property type="term" value="C:plasma membrane"/>
    <property type="evidence" value="ECO:0007669"/>
    <property type="project" value="TreeGrafter"/>
</dbReference>
<dbReference type="EMBL" id="WQNE01000008">
    <property type="protein sequence ID" value="MVT73978.1"/>
    <property type="molecule type" value="Genomic_DNA"/>
</dbReference>
<feature type="transmembrane region" description="Helical" evidence="1">
    <location>
        <begin position="38"/>
        <end position="56"/>
    </location>
</feature>
<dbReference type="PANTHER" id="PTHR40106:SF1">
    <property type="entry name" value="INNER MEMBRANE PROTEIN RCLC"/>
    <property type="match status" value="1"/>
</dbReference>
<gene>
    <name evidence="2" type="ORF">GPL20_13130</name>
</gene>
<feature type="transmembrane region" description="Helical" evidence="1">
    <location>
        <begin position="109"/>
        <end position="130"/>
    </location>
</feature>
<dbReference type="GO" id="GO:1901530">
    <property type="term" value="P:response to hypochlorite"/>
    <property type="evidence" value="ECO:0007669"/>
    <property type="project" value="TreeGrafter"/>
</dbReference>
<feature type="transmembrane region" description="Helical" evidence="1">
    <location>
        <begin position="150"/>
        <end position="168"/>
    </location>
</feature>
<protein>
    <submittedName>
        <fullName evidence="2">DUF417 family protein</fullName>
    </submittedName>
</protein>
<dbReference type="OrthoDB" id="1118972at2"/>
<reference evidence="2 3" key="1">
    <citation type="submission" date="2019-12" db="EMBL/GenBank/DDBJ databases">
        <title>Draft genome sequences Bradyrhizobium cajani AMBPC1010, Bradyrhizobium pachyrhizi AMBPC1040 and Bradyrhizobium yuanmingense ALSPC3051, three plant growth promoting strains isolated from nodules of Cajanus cajan L. in Dominican Republic.</title>
        <authorList>
            <person name="Flores-Felix J.D."/>
            <person name="Araujo J."/>
            <person name="Diaz-Alcantara C."/>
            <person name="Gonzalez-Andres F."/>
            <person name="Velazquez E."/>
        </authorList>
    </citation>
    <scope>NUCLEOTIDE SEQUENCE [LARGE SCALE GENOMIC DNA]</scope>
    <source>
        <strain evidence="2 3">1010</strain>
    </source>
</reference>
<dbReference type="InterPro" id="IPR007339">
    <property type="entry name" value="RclC-like"/>
</dbReference>
<dbReference type="Proteomes" id="UP000449969">
    <property type="component" value="Unassembled WGS sequence"/>
</dbReference>